<evidence type="ECO:0000313" key="2">
    <source>
        <dbReference type="Proteomes" id="UP001595957"/>
    </source>
</evidence>
<name>A0ABV9F3K6_9SPHN</name>
<dbReference type="RefSeq" id="WP_225870543.1">
    <property type="nucleotide sequence ID" value="NZ_JBHSFZ010000064.1"/>
</dbReference>
<sequence length="163" mass="17182">MAGHAAGERFLLIEEERLAEPFAGQGSGEIGGGLRLAAIGIGDAEPVEAMLTVSGEAVTPAAPVHVRAVSDGIGGWNLSWTRRSRNGWRWISGADVPLGEESERYELRVLSGESLLRRVETTSPAWAYDAAATAEDGGGMVTVEIRQIGSFALGRPGRIDLAL</sequence>
<evidence type="ECO:0000313" key="1">
    <source>
        <dbReference type="EMBL" id="MFC4596448.1"/>
    </source>
</evidence>
<reference evidence="2" key="1">
    <citation type="journal article" date="2019" name="Int. J. Syst. Evol. Microbiol.">
        <title>The Global Catalogue of Microorganisms (GCM) 10K type strain sequencing project: providing services to taxonomists for standard genome sequencing and annotation.</title>
        <authorList>
            <consortium name="The Broad Institute Genomics Platform"/>
            <consortium name="The Broad Institute Genome Sequencing Center for Infectious Disease"/>
            <person name="Wu L."/>
            <person name="Ma J."/>
        </authorList>
    </citation>
    <scope>NUCLEOTIDE SEQUENCE [LARGE SCALE GENOMIC DNA]</scope>
    <source>
        <strain evidence="2">NBRC 103632</strain>
    </source>
</reference>
<comment type="caution">
    <text evidence="1">The sequence shown here is derived from an EMBL/GenBank/DDBJ whole genome shotgun (WGS) entry which is preliminary data.</text>
</comment>
<dbReference type="EMBL" id="JBHSFZ010000064">
    <property type="protein sequence ID" value="MFC4596448.1"/>
    <property type="molecule type" value="Genomic_DNA"/>
</dbReference>
<proteinExistence type="predicted"/>
<gene>
    <name evidence="1" type="ORF">ACFO3E_20065</name>
</gene>
<dbReference type="Proteomes" id="UP001595957">
    <property type="component" value="Unassembled WGS sequence"/>
</dbReference>
<accession>A0ABV9F3K6</accession>
<keyword evidence="2" id="KW-1185">Reference proteome</keyword>
<organism evidence="1 2">
    <name type="scientific">Sphingobium tyrosinilyticum</name>
    <dbReference type="NCBI Taxonomy" id="2715436"/>
    <lineage>
        <taxon>Bacteria</taxon>
        <taxon>Pseudomonadati</taxon>
        <taxon>Pseudomonadota</taxon>
        <taxon>Alphaproteobacteria</taxon>
        <taxon>Sphingomonadales</taxon>
        <taxon>Sphingomonadaceae</taxon>
        <taxon>Sphingobium</taxon>
    </lineage>
</organism>
<protein>
    <submittedName>
        <fullName evidence="1">Uncharacterized protein</fullName>
    </submittedName>
</protein>